<dbReference type="SUPFAM" id="SSF53720">
    <property type="entry name" value="ALDH-like"/>
    <property type="match status" value="1"/>
</dbReference>
<dbReference type="Gene3D" id="3.40.309.10">
    <property type="entry name" value="Aldehyde Dehydrogenase, Chain A, domain 2"/>
    <property type="match status" value="1"/>
</dbReference>
<evidence type="ECO:0000256" key="2">
    <source>
        <dbReference type="ARBA" id="ARBA00023002"/>
    </source>
</evidence>
<feature type="domain" description="Aldehyde dehydrogenase" evidence="4">
    <location>
        <begin position="23"/>
        <end position="474"/>
    </location>
</feature>
<reference evidence="5 6" key="1">
    <citation type="submission" date="2020-03" db="EMBL/GenBank/DDBJ databases">
        <title>Genomic Encyclopedia of Type Strains, Phase IV (KMG-IV): sequencing the most valuable type-strain genomes for metagenomic binning, comparative biology and taxonomic classification.</title>
        <authorList>
            <person name="Goeker M."/>
        </authorList>
    </citation>
    <scope>NUCLEOTIDE SEQUENCE [LARGE SCALE GENOMIC DNA]</scope>
    <source>
        <strain evidence="5 6">DSM 103870</strain>
    </source>
</reference>
<dbReference type="RefSeq" id="WP_166955789.1">
    <property type="nucleotide sequence ID" value="NZ_JAASQI010000011.1"/>
</dbReference>
<comment type="similarity">
    <text evidence="1">Belongs to the aldehyde dehydrogenase family.</text>
</comment>
<protein>
    <submittedName>
        <fullName evidence="5">Acyl-CoA reductase-like NAD-dependent aldehyde dehydrogenase</fullName>
    </submittedName>
</protein>
<dbReference type="PANTHER" id="PTHR42986">
    <property type="entry name" value="BENZALDEHYDE DEHYDROGENASE YFMT"/>
    <property type="match status" value="1"/>
</dbReference>
<dbReference type="InterPro" id="IPR016161">
    <property type="entry name" value="Ald_DH/histidinol_DH"/>
</dbReference>
<evidence type="ECO:0000313" key="6">
    <source>
        <dbReference type="Proteomes" id="UP001429580"/>
    </source>
</evidence>
<evidence type="ECO:0000256" key="1">
    <source>
        <dbReference type="ARBA" id="ARBA00009986"/>
    </source>
</evidence>
<dbReference type="PANTHER" id="PTHR42986:SF1">
    <property type="entry name" value="BENZALDEHYDE DEHYDROGENASE YFMT"/>
    <property type="match status" value="1"/>
</dbReference>
<keyword evidence="3" id="KW-0520">NAD</keyword>
<evidence type="ECO:0000313" key="5">
    <source>
        <dbReference type="EMBL" id="NIJ59922.1"/>
    </source>
</evidence>
<keyword evidence="2" id="KW-0560">Oxidoreductase</keyword>
<proteinExistence type="inferred from homology"/>
<dbReference type="InterPro" id="IPR016162">
    <property type="entry name" value="Ald_DH_N"/>
</dbReference>
<keyword evidence="6" id="KW-1185">Reference proteome</keyword>
<dbReference type="Gene3D" id="3.40.605.10">
    <property type="entry name" value="Aldehyde Dehydrogenase, Chain A, domain 1"/>
    <property type="match status" value="1"/>
</dbReference>
<dbReference type="Proteomes" id="UP001429580">
    <property type="component" value="Unassembled WGS sequence"/>
</dbReference>
<evidence type="ECO:0000256" key="3">
    <source>
        <dbReference type="ARBA" id="ARBA00023027"/>
    </source>
</evidence>
<organism evidence="5 6">
    <name type="scientific">Pseudochelatococcus lubricantis</name>
    <dbReference type="NCBI Taxonomy" id="1538102"/>
    <lineage>
        <taxon>Bacteria</taxon>
        <taxon>Pseudomonadati</taxon>
        <taxon>Pseudomonadota</taxon>
        <taxon>Alphaproteobacteria</taxon>
        <taxon>Hyphomicrobiales</taxon>
        <taxon>Chelatococcaceae</taxon>
        <taxon>Pseudochelatococcus</taxon>
    </lineage>
</organism>
<evidence type="ECO:0000259" key="4">
    <source>
        <dbReference type="Pfam" id="PF00171"/>
    </source>
</evidence>
<dbReference type="Pfam" id="PF00171">
    <property type="entry name" value="Aldedh"/>
    <property type="match status" value="1"/>
</dbReference>
<accession>A0ABX0V4Q7</accession>
<gene>
    <name evidence="5" type="ORF">FHS82_003783</name>
</gene>
<name>A0ABX0V4Q7_9HYPH</name>
<dbReference type="InterPro" id="IPR016163">
    <property type="entry name" value="Ald_DH_C"/>
</dbReference>
<dbReference type="InterPro" id="IPR015590">
    <property type="entry name" value="Aldehyde_DH_dom"/>
</dbReference>
<dbReference type="EMBL" id="JAASQI010000011">
    <property type="protein sequence ID" value="NIJ59922.1"/>
    <property type="molecule type" value="Genomic_DNA"/>
</dbReference>
<comment type="caution">
    <text evidence="5">The sequence shown here is derived from an EMBL/GenBank/DDBJ whole genome shotgun (WGS) entry which is preliminary data.</text>
</comment>
<sequence>MAAVAPEGVRRASAIAPVRGPAGEFERIDPASGTVASRAPSCRAREAVAAANAAARAFASWSATPPQERRRILMRAAALIETRAAEIGETMRAEIGATDLWLRFNIEVGRQHLEEAAAMVTSVTGTATQGPDGLSFAFREPVGVCLAMAPWNAPFVLGLRSVATALACGNTVVLKASEICPATHLLIGAVFAGAGLPDGVLNVVTHAPEHAAEVVGALISHDAVRRVNFTGSTRVGRIVAETASRHLKRCLLELGGKTPFVVLEDADLDAAADAAAFGAFFNQGQLCISTDRVVVLEPVADAFVEKLAARAARLRAGDPRTGAWPLGPVVSTAVARRLAELVQDAVAKGARLRAGGPADNTFMDATVVDHLAPGMALYTEECFGPVAGICRVATEDEAVSIANDTQYGLSAAVFSRDVGRALAVSRRIESGICHINAPSVSDRPDVPFGGLKDSGYGRFGGPAALDEFTELRWVTVAAGGREYPFLQQDP</sequence>